<feature type="compositionally biased region" description="Polar residues" evidence="1">
    <location>
        <begin position="1"/>
        <end position="20"/>
    </location>
</feature>
<evidence type="ECO:0000313" key="3">
    <source>
        <dbReference type="Proteomes" id="UP000267096"/>
    </source>
</evidence>
<dbReference type="WBParaSite" id="ASIM_0001347701-mRNA-1">
    <property type="protein sequence ID" value="ASIM_0001347701-mRNA-1"/>
    <property type="gene ID" value="ASIM_0001347701"/>
</dbReference>
<dbReference type="AlphaFoldDB" id="A0A0M3JYF7"/>
<name>A0A0M3JYF7_ANISI</name>
<sequence>MDNPNLNTALLMSSSPAKSTNHSHQSQQQLSLLPSATPSHLKSLSNGVVIMDSTDYPTYVSDRRKSFRCRGSLWPTVASAPSVELEDYRTPRPSVDDIKNGKSFDLGGDGSNYLSASENNPLVRKLSRAYGSNGFWTLTSKLGVCLKSAQLLVTNKLVQRTLENHIVTQMNANATD</sequence>
<dbReference type="EMBL" id="UYRR01031275">
    <property type="protein sequence ID" value="VDK48422.1"/>
    <property type="molecule type" value="Genomic_DNA"/>
</dbReference>
<organism evidence="4">
    <name type="scientific">Anisakis simplex</name>
    <name type="common">Herring worm</name>
    <dbReference type="NCBI Taxonomy" id="6269"/>
    <lineage>
        <taxon>Eukaryota</taxon>
        <taxon>Metazoa</taxon>
        <taxon>Ecdysozoa</taxon>
        <taxon>Nematoda</taxon>
        <taxon>Chromadorea</taxon>
        <taxon>Rhabditida</taxon>
        <taxon>Spirurina</taxon>
        <taxon>Ascaridomorpha</taxon>
        <taxon>Ascaridoidea</taxon>
        <taxon>Anisakidae</taxon>
        <taxon>Anisakis</taxon>
        <taxon>Anisakis simplex complex</taxon>
    </lineage>
</organism>
<protein>
    <submittedName>
        <fullName evidence="2 4">Uncharacterized protein</fullName>
    </submittedName>
</protein>
<evidence type="ECO:0000313" key="4">
    <source>
        <dbReference type="WBParaSite" id="ASIM_0001347701-mRNA-1"/>
    </source>
</evidence>
<gene>
    <name evidence="2" type="ORF">ASIM_LOCUS12905</name>
</gene>
<keyword evidence="3" id="KW-1185">Reference proteome</keyword>
<evidence type="ECO:0000256" key="1">
    <source>
        <dbReference type="SAM" id="MobiDB-lite"/>
    </source>
</evidence>
<dbReference type="Proteomes" id="UP000267096">
    <property type="component" value="Unassembled WGS sequence"/>
</dbReference>
<proteinExistence type="predicted"/>
<reference evidence="4" key="1">
    <citation type="submission" date="2017-02" db="UniProtKB">
        <authorList>
            <consortium name="WormBaseParasite"/>
        </authorList>
    </citation>
    <scope>IDENTIFICATION</scope>
</reference>
<feature type="compositionally biased region" description="Low complexity" evidence="1">
    <location>
        <begin position="22"/>
        <end position="31"/>
    </location>
</feature>
<feature type="region of interest" description="Disordered" evidence="1">
    <location>
        <begin position="1"/>
        <end position="31"/>
    </location>
</feature>
<dbReference type="OrthoDB" id="5857500at2759"/>
<reference evidence="2 3" key="2">
    <citation type="submission" date="2018-11" db="EMBL/GenBank/DDBJ databases">
        <authorList>
            <consortium name="Pathogen Informatics"/>
        </authorList>
    </citation>
    <scope>NUCLEOTIDE SEQUENCE [LARGE SCALE GENOMIC DNA]</scope>
</reference>
<accession>A0A0M3JYF7</accession>
<evidence type="ECO:0000313" key="2">
    <source>
        <dbReference type="EMBL" id="VDK48422.1"/>
    </source>
</evidence>